<feature type="compositionally biased region" description="Acidic residues" evidence="3">
    <location>
        <begin position="558"/>
        <end position="575"/>
    </location>
</feature>
<feature type="compositionally biased region" description="Low complexity" evidence="3">
    <location>
        <begin position="179"/>
        <end position="195"/>
    </location>
</feature>
<feature type="region of interest" description="Disordered" evidence="3">
    <location>
        <begin position="426"/>
        <end position="515"/>
    </location>
</feature>
<feature type="region of interest" description="Disordered" evidence="3">
    <location>
        <begin position="628"/>
        <end position="666"/>
    </location>
</feature>
<proteinExistence type="predicted"/>
<feature type="compositionally biased region" description="Acidic residues" evidence="3">
    <location>
        <begin position="914"/>
        <end position="930"/>
    </location>
</feature>
<dbReference type="PANTHER" id="PTHR22715:SF0">
    <property type="entry name" value="TRANSFORMING GROWTH FACTOR BETA REGULATOR 1"/>
    <property type="match status" value="1"/>
</dbReference>
<keyword evidence="6" id="KW-1185">Reference proteome</keyword>
<dbReference type="InterPro" id="IPR013083">
    <property type="entry name" value="Znf_RING/FYVE/PHD"/>
</dbReference>
<gene>
    <name evidence="5" type="ORF">HXX76_013714</name>
</gene>
<accession>A0A835SRK5</accession>
<dbReference type="GO" id="GO:0004842">
    <property type="term" value="F:ubiquitin-protein transferase activity"/>
    <property type="evidence" value="ECO:0007669"/>
    <property type="project" value="InterPro"/>
</dbReference>
<dbReference type="PROSITE" id="PS51543">
    <property type="entry name" value="FYRC"/>
    <property type="match status" value="1"/>
</dbReference>
<dbReference type="Gene3D" id="3.30.40.10">
    <property type="entry name" value="Zinc/RING finger domain, C3HC4 (zinc finger)"/>
    <property type="match status" value="1"/>
</dbReference>
<name>A0A835SRK5_CHLIN</name>
<sequence length="1040" mass="105579">MFQEYERREKQRKVRELQEVCPDLDEEAATRALELCHWKEEDAAVRISSDPAFLRRVCSGAAAEPAPVPEARRPRTTTRAPTGPRPKKVDPNQVGAVFVGRFKARLGPHQLSAMERQQRAAPAAPAAAGGAGGSGQGRRGGRAAKADAEAAAAKAAAAAEEEQQIANQQQQQREEDEAQAVAAAAEQQQHQAVEGADVDMPDAEAEQAPEGADGEFESEEGDEADAEAEPNSADLSDNELQYEDEVLLPVMSPLPGARPQQDGQEGQQEEGQQAGAAESLPGQSPRFQYRLVAETPNGGANSVATTEWNAIRNGGASAQQGGAAASQQGGAEAAGAAGANNDGGAAPTPVGGAAAPKAATGLAMAGAGAAEGEEVSSPRQHLQLSGPFTATRSGAKQAASLQQTGAAAAAAAAAAKALAACATSAPASAQTEVVAAEQQQQEAKQAPPQAAPAAAAAPDGRGGRARRAAAETALLRASVRRAARSGSADSDAEADPIENGSDSDAETATDGGSDFEAEMVAEVRSAAAVAGGGAAGGRAGRAGVAAAVLAAAAAGSSSDDDDDFVDDEASDEDFLEAGGRKRRGGGGRQPARKRGRAAAAVVAAQAAPAPMETTVPVAAAVPVATEAGTSGGEAAGAEAHDSEATETEDEAPAGGRGRGAAKAKKAVGRGGRAAAAAAGKAGATGAAAISASGHTCRGRVKQKGVKRAELLSVGSLVPRQGWFNAGYIFPAGFKASTSFRSSVDLDALTVHTCEIVGEAGQYWPQPTYVVTAADRPDEPLVAKSCTGCWTAVLKRINAEIEGRRAAGEPLPPPPKTAIAGPEYFGLNQPDICAAIEALDPEHKCAVYWDGKMDREAARGGQPAPARARAAGTTAAGGEGGAAPAKAPRAPRNSTGGAGGGRGRRSGRRASGAAAEEDEAEGPNGDEDQEESYAGNRWSAVSRAERYRKRREDAGEDAAVLLAEANATNPLPGFLDPITLEPVVNPAISPYGHVMGLATWRAVLADQGRCPFTKKSLKAEALTVLTKLNIERYRSRIITAI</sequence>
<dbReference type="SMART" id="SM00542">
    <property type="entry name" value="FYRC"/>
    <property type="match status" value="1"/>
</dbReference>
<dbReference type="GO" id="GO:0005634">
    <property type="term" value="C:nucleus"/>
    <property type="evidence" value="ECO:0007669"/>
    <property type="project" value="UniProtKB-SubCell"/>
</dbReference>
<dbReference type="InterPro" id="IPR040092">
    <property type="entry name" value="TBRG1"/>
</dbReference>
<feature type="compositionally biased region" description="Acidic residues" evidence="3">
    <location>
        <begin position="196"/>
        <end position="228"/>
    </location>
</feature>
<dbReference type="AlphaFoldDB" id="A0A835SRK5"/>
<dbReference type="InterPro" id="IPR003889">
    <property type="entry name" value="FYrich_C"/>
</dbReference>
<evidence type="ECO:0000259" key="4">
    <source>
        <dbReference type="SMART" id="SM00504"/>
    </source>
</evidence>
<evidence type="ECO:0000256" key="1">
    <source>
        <dbReference type="ARBA" id="ARBA00004123"/>
    </source>
</evidence>
<dbReference type="Pfam" id="PF05964">
    <property type="entry name" value="FYRN"/>
    <property type="match status" value="1"/>
</dbReference>
<feature type="compositionally biased region" description="Low complexity" evidence="3">
    <location>
        <begin position="260"/>
        <end position="278"/>
    </location>
</feature>
<feature type="compositionally biased region" description="Low complexity" evidence="3">
    <location>
        <begin position="113"/>
        <end position="128"/>
    </location>
</feature>
<protein>
    <recommendedName>
        <fullName evidence="4">U-box domain-containing protein</fullName>
    </recommendedName>
</protein>
<dbReference type="SUPFAM" id="SSF57850">
    <property type="entry name" value="RING/U-box"/>
    <property type="match status" value="1"/>
</dbReference>
<feature type="region of interest" description="Disordered" evidence="3">
    <location>
        <begin position="855"/>
        <end position="941"/>
    </location>
</feature>
<dbReference type="GO" id="GO:0051726">
    <property type="term" value="P:regulation of cell cycle"/>
    <property type="evidence" value="ECO:0007669"/>
    <property type="project" value="TreeGrafter"/>
</dbReference>
<evidence type="ECO:0000313" key="5">
    <source>
        <dbReference type="EMBL" id="KAG2425505.1"/>
    </source>
</evidence>
<evidence type="ECO:0000313" key="6">
    <source>
        <dbReference type="Proteomes" id="UP000650467"/>
    </source>
</evidence>
<feature type="region of interest" description="Disordered" evidence="3">
    <location>
        <begin position="113"/>
        <end position="405"/>
    </location>
</feature>
<reference evidence="5" key="1">
    <citation type="journal article" date="2020" name="bioRxiv">
        <title>Comparative genomics of Chlamydomonas.</title>
        <authorList>
            <person name="Craig R.J."/>
            <person name="Hasan A.R."/>
            <person name="Ness R.W."/>
            <person name="Keightley P.D."/>
        </authorList>
    </citation>
    <scope>NUCLEOTIDE SEQUENCE</scope>
    <source>
        <strain evidence="5">SAG 7.73</strain>
    </source>
</reference>
<dbReference type="InterPro" id="IPR003888">
    <property type="entry name" value="FYrich_N"/>
</dbReference>
<feature type="compositionally biased region" description="Low complexity" evidence="3">
    <location>
        <begin position="149"/>
        <end position="171"/>
    </location>
</feature>
<dbReference type="EMBL" id="JAEHOC010000055">
    <property type="protein sequence ID" value="KAG2425505.1"/>
    <property type="molecule type" value="Genomic_DNA"/>
</dbReference>
<feature type="compositionally biased region" description="Low complexity" evidence="3">
    <location>
        <begin position="426"/>
        <end position="459"/>
    </location>
</feature>
<comment type="subcellular location">
    <subcellularLocation>
        <location evidence="1">Nucleus</location>
    </subcellularLocation>
</comment>
<feature type="compositionally biased region" description="Basic residues" evidence="3">
    <location>
        <begin position="580"/>
        <end position="596"/>
    </location>
</feature>
<feature type="compositionally biased region" description="Gly residues" evidence="3">
    <location>
        <begin position="129"/>
        <end position="138"/>
    </location>
</feature>
<comment type="caution">
    <text evidence="5">The sequence shown here is derived from an EMBL/GenBank/DDBJ whole genome shotgun (WGS) entry which is preliminary data.</text>
</comment>
<feature type="domain" description="U-box" evidence="4">
    <location>
        <begin position="972"/>
        <end position="1032"/>
    </location>
</feature>
<feature type="compositionally biased region" description="Low complexity" evidence="3">
    <location>
        <begin position="881"/>
        <end position="891"/>
    </location>
</feature>
<evidence type="ECO:0000256" key="3">
    <source>
        <dbReference type="SAM" id="MobiDB-lite"/>
    </source>
</evidence>
<feature type="compositionally biased region" description="Acidic residues" evidence="3">
    <location>
        <begin position="236"/>
        <end position="246"/>
    </location>
</feature>
<dbReference type="Pfam" id="PF05965">
    <property type="entry name" value="FYRC"/>
    <property type="match status" value="1"/>
</dbReference>
<feature type="compositionally biased region" description="Polar residues" evidence="3">
    <location>
        <begin position="298"/>
        <end position="308"/>
    </location>
</feature>
<dbReference type="SMART" id="SM00504">
    <property type="entry name" value="Ubox"/>
    <property type="match status" value="1"/>
</dbReference>
<dbReference type="Gene3D" id="3.30.160.360">
    <property type="match status" value="1"/>
</dbReference>
<feature type="region of interest" description="Disordered" evidence="3">
    <location>
        <begin position="61"/>
        <end position="92"/>
    </location>
</feature>
<dbReference type="UniPathway" id="UPA00143"/>
<dbReference type="GO" id="GO:0016567">
    <property type="term" value="P:protein ubiquitination"/>
    <property type="evidence" value="ECO:0007669"/>
    <property type="project" value="UniProtKB-UniPathway"/>
</dbReference>
<feature type="compositionally biased region" description="Low complexity" evidence="3">
    <location>
        <begin position="314"/>
        <end position="370"/>
    </location>
</feature>
<keyword evidence="2" id="KW-0539">Nucleus</keyword>
<feature type="compositionally biased region" description="Low complexity" evidence="3">
    <location>
        <begin position="858"/>
        <end position="873"/>
    </location>
</feature>
<dbReference type="PROSITE" id="PS51542">
    <property type="entry name" value="FYRN"/>
    <property type="match status" value="1"/>
</dbReference>
<evidence type="ECO:0000256" key="2">
    <source>
        <dbReference type="ARBA" id="ARBA00023242"/>
    </source>
</evidence>
<feature type="region of interest" description="Disordered" evidence="3">
    <location>
        <begin position="552"/>
        <end position="596"/>
    </location>
</feature>
<feature type="compositionally biased region" description="Polar residues" evidence="3">
    <location>
        <begin position="377"/>
        <end position="394"/>
    </location>
</feature>
<feature type="compositionally biased region" description="Acidic residues" evidence="3">
    <location>
        <begin position="490"/>
        <end position="515"/>
    </location>
</feature>
<dbReference type="OrthoDB" id="1678912at2759"/>
<organism evidence="5 6">
    <name type="scientific">Chlamydomonas incerta</name>
    <dbReference type="NCBI Taxonomy" id="51695"/>
    <lineage>
        <taxon>Eukaryota</taxon>
        <taxon>Viridiplantae</taxon>
        <taxon>Chlorophyta</taxon>
        <taxon>core chlorophytes</taxon>
        <taxon>Chlorophyceae</taxon>
        <taxon>CS clade</taxon>
        <taxon>Chlamydomonadales</taxon>
        <taxon>Chlamydomonadaceae</taxon>
        <taxon>Chlamydomonas</taxon>
    </lineage>
</organism>
<dbReference type="InterPro" id="IPR003613">
    <property type="entry name" value="Ubox_domain"/>
</dbReference>
<dbReference type="PANTHER" id="PTHR22715">
    <property type="entry name" value="TRANSFORMING GROWTH FACTOR BETA REGULATED GENE 1"/>
    <property type="match status" value="1"/>
</dbReference>
<dbReference type="Proteomes" id="UP000650467">
    <property type="component" value="Unassembled WGS sequence"/>
</dbReference>
<dbReference type="GO" id="GO:0140993">
    <property type="term" value="F:histone modifying activity"/>
    <property type="evidence" value="ECO:0007669"/>
    <property type="project" value="UniProtKB-ARBA"/>
</dbReference>